<dbReference type="EMBL" id="MU004426">
    <property type="protein sequence ID" value="KAF2651436.1"/>
    <property type="molecule type" value="Genomic_DNA"/>
</dbReference>
<keyword evidence="3" id="KW-1185">Reference proteome</keyword>
<reference evidence="2" key="1">
    <citation type="journal article" date="2020" name="Stud. Mycol.">
        <title>101 Dothideomycetes genomes: a test case for predicting lifestyles and emergence of pathogens.</title>
        <authorList>
            <person name="Haridas S."/>
            <person name="Albert R."/>
            <person name="Binder M."/>
            <person name="Bloem J."/>
            <person name="Labutti K."/>
            <person name="Salamov A."/>
            <person name="Andreopoulos B."/>
            <person name="Baker S."/>
            <person name="Barry K."/>
            <person name="Bills G."/>
            <person name="Bluhm B."/>
            <person name="Cannon C."/>
            <person name="Castanera R."/>
            <person name="Culley D."/>
            <person name="Daum C."/>
            <person name="Ezra D."/>
            <person name="Gonzalez J."/>
            <person name="Henrissat B."/>
            <person name="Kuo A."/>
            <person name="Liang C."/>
            <person name="Lipzen A."/>
            <person name="Lutzoni F."/>
            <person name="Magnuson J."/>
            <person name="Mondo S."/>
            <person name="Nolan M."/>
            <person name="Ohm R."/>
            <person name="Pangilinan J."/>
            <person name="Park H.-J."/>
            <person name="Ramirez L."/>
            <person name="Alfaro M."/>
            <person name="Sun H."/>
            <person name="Tritt A."/>
            <person name="Yoshinaga Y."/>
            <person name="Zwiers L.-H."/>
            <person name="Turgeon B."/>
            <person name="Goodwin S."/>
            <person name="Spatafora J."/>
            <person name="Crous P."/>
            <person name="Grigoriev I."/>
        </authorList>
    </citation>
    <scope>NUCLEOTIDE SEQUENCE</scope>
    <source>
        <strain evidence="2">CBS 122681</strain>
    </source>
</reference>
<feature type="compositionally biased region" description="Polar residues" evidence="1">
    <location>
        <begin position="130"/>
        <end position="139"/>
    </location>
</feature>
<evidence type="ECO:0000256" key="1">
    <source>
        <dbReference type="SAM" id="MobiDB-lite"/>
    </source>
</evidence>
<name>A0A6A6SUJ5_9PLEO</name>
<proteinExistence type="predicted"/>
<evidence type="ECO:0000313" key="2">
    <source>
        <dbReference type="EMBL" id="KAF2651436.1"/>
    </source>
</evidence>
<evidence type="ECO:0000313" key="3">
    <source>
        <dbReference type="Proteomes" id="UP000799324"/>
    </source>
</evidence>
<sequence>MHTLAAPIPTDTNTKYKQVSRLQLDQGKGVQSRAHTKAKSQKSKMPPLPPTRQNKRQTQISRKAQNVGKNQPLPRRRPGRSDQRTTDMLLLAWAQPCPCTWQLSRPVIEENPFAQTQNTHTALSLVQSITEKRNNQSTRYADPRSEVKKFSRLPRGSGGSS</sequence>
<feature type="region of interest" description="Disordered" evidence="1">
    <location>
        <begin position="1"/>
        <end position="87"/>
    </location>
</feature>
<feature type="region of interest" description="Disordered" evidence="1">
    <location>
        <begin position="130"/>
        <end position="161"/>
    </location>
</feature>
<dbReference type="Proteomes" id="UP000799324">
    <property type="component" value="Unassembled WGS sequence"/>
</dbReference>
<organism evidence="2 3">
    <name type="scientific">Lophiostoma macrostomum CBS 122681</name>
    <dbReference type="NCBI Taxonomy" id="1314788"/>
    <lineage>
        <taxon>Eukaryota</taxon>
        <taxon>Fungi</taxon>
        <taxon>Dikarya</taxon>
        <taxon>Ascomycota</taxon>
        <taxon>Pezizomycotina</taxon>
        <taxon>Dothideomycetes</taxon>
        <taxon>Pleosporomycetidae</taxon>
        <taxon>Pleosporales</taxon>
        <taxon>Lophiostomataceae</taxon>
        <taxon>Lophiostoma</taxon>
    </lineage>
</organism>
<dbReference type="AlphaFoldDB" id="A0A6A6SUJ5"/>
<gene>
    <name evidence="2" type="ORF">K491DRAFT_90773</name>
</gene>
<protein>
    <submittedName>
        <fullName evidence="2">Uncharacterized protein</fullName>
    </submittedName>
</protein>
<accession>A0A6A6SUJ5</accession>
<feature type="compositionally biased region" description="Polar residues" evidence="1">
    <location>
        <begin position="56"/>
        <end position="69"/>
    </location>
</feature>
<feature type="compositionally biased region" description="Polar residues" evidence="1">
    <location>
        <begin position="10"/>
        <end position="23"/>
    </location>
</feature>